<evidence type="ECO:0000256" key="9">
    <source>
        <dbReference type="HAMAP-Rule" id="MF_01148"/>
    </source>
</evidence>
<keyword evidence="7 9" id="KW-0472">Membrane</keyword>
<dbReference type="GO" id="GO:0042158">
    <property type="term" value="P:lipoprotein biosynthetic process"/>
    <property type="evidence" value="ECO:0007669"/>
    <property type="project" value="UniProtKB-UniRule"/>
</dbReference>
<feature type="transmembrane region" description="Helical" evidence="9">
    <location>
        <begin position="83"/>
        <end position="107"/>
    </location>
</feature>
<dbReference type="Pfam" id="PF00795">
    <property type="entry name" value="CN_hydrolase"/>
    <property type="match status" value="1"/>
</dbReference>
<feature type="transmembrane region" description="Helical" evidence="9">
    <location>
        <begin position="119"/>
        <end position="145"/>
    </location>
</feature>
<dbReference type="PANTHER" id="PTHR38686">
    <property type="entry name" value="APOLIPOPROTEIN N-ACYLTRANSFERASE"/>
    <property type="match status" value="1"/>
</dbReference>
<comment type="function">
    <text evidence="9">Catalyzes the phospholipid dependent N-acylation of the N-terminal cysteine of apolipoprotein, the last step in lipoprotein maturation.</text>
</comment>
<dbReference type="GO" id="GO:0005886">
    <property type="term" value="C:plasma membrane"/>
    <property type="evidence" value="ECO:0007669"/>
    <property type="project" value="UniProtKB-SubCell"/>
</dbReference>
<dbReference type="InterPro" id="IPR045378">
    <property type="entry name" value="LNT_N"/>
</dbReference>
<proteinExistence type="inferred from homology"/>
<evidence type="ECO:0000313" key="11">
    <source>
        <dbReference type="EMBL" id="QFI53783.1"/>
    </source>
</evidence>
<evidence type="ECO:0000256" key="3">
    <source>
        <dbReference type="ARBA" id="ARBA00022475"/>
    </source>
</evidence>
<dbReference type="RefSeq" id="WP_193003338.1">
    <property type="nucleotide sequence ID" value="NZ_CP040449.1"/>
</dbReference>
<keyword evidence="4 9" id="KW-0808">Transferase</keyword>
<comment type="pathway">
    <text evidence="9">Protein modification; lipoprotein biosynthesis (N-acyl transfer).</text>
</comment>
<feature type="transmembrane region" description="Helical" evidence="9">
    <location>
        <begin position="186"/>
        <end position="207"/>
    </location>
</feature>
<feature type="transmembrane region" description="Helical" evidence="9">
    <location>
        <begin position="26"/>
        <end position="42"/>
    </location>
</feature>
<feature type="transmembrane region" description="Helical" evidence="9">
    <location>
        <begin position="479"/>
        <end position="498"/>
    </location>
</feature>
<dbReference type="InterPro" id="IPR004563">
    <property type="entry name" value="Apolipo_AcylTrfase"/>
</dbReference>
<keyword evidence="3 9" id="KW-1003">Cell membrane</keyword>
<evidence type="ECO:0000256" key="6">
    <source>
        <dbReference type="ARBA" id="ARBA00022989"/>
    </source>
</evidence>
<dbReference type="CDD" id="cd07571">
    <property type="entry name" value="ALP_N-acyl_transferase"/>
    <property type="match status" value="1"/>
</dbReference>
<dbReference type="PANTHER" id="PTHR38686:SF1">
    <property type="entry name" value="APOLIPOPROTEIN N-ACYLTRANSFERASE"/>
    <property type="match status" value="1"/>
</dbReference>
<evidence type="ECO:0000256" key="4">
    <source>
        <dbReference type="ARBA" id="ARBA00022679"/>
    </source>
</evidence>
<comment type="subcellular location">
    <subcellularLocation>
        <location evidence="1 9">Cell membrane</location>
        <topology evidence="1 9">Multi-pass membrane protein</topology>
    </subcellularLocation>
</comment>
<accession>A0A5J6WVQ7</accession>
<dbReference type="PROSITE" id="PS50263">
    <property type="entry name" value="CN_HYDROLASE"/>
    <property type="match status" value="1"/>
</dbReference>
<dbReference type="SUPFAM" id="SSF56317">
    <property type="entry name" value="Carbon-nitrogen hydrolase"/>
    <property type="match status" value="1"/>
</dbReference>
<dbReference type="UniPathway" id="UPA00666"/>
<keyword evidence="8 9" id="KW-0012">Acyltransferase</keyword>
<feature type="transmembrane region" description="Helical" evidence="9">
    <location>
        <begin position="54"/>
        <end position="71"/>
    </location>
</feature>
<evidence type="ECO:0000256" key="2">
    <source>
        <dbReference type="ARBA" id="ARBA00010065"/>
    </source>
</evidence>
<comment type="catalytic activity">
    <reaction evidence="9">
        <text>N-terminal S-1,2-diacyl-sn-glyceryl-L-cysteinyl-[lipoprotein] + a glycerophospholipid = N-acyl-S-1,2-diacyl-sn-glyceryl-L-cysteinyl-[lipoprotein] + a 2-acyl-sn-glycero-3-phospholipid + H(+)</text>
        <dbReference type="Rhea" id="RHEA:48228"/>
        <dbReference type="Rhea" id="RHEA-COMP:14681"/>
        <dbReference type="Rhea" id="RHEA-COMP:14684"/>
        <dbReference type="ChEBI" id="CHEBI:15378"/>
        <dbReference type="ChEBI" id="CHEBI:136912"/>
        <dbReference type="ChEBI" id="CHEBI:140656"/>
        <dbReference type="ChEBI" id="CHEBI:140657"/>
        <dbReference type="ChEBI" id="CHEBI:140660"/>
        <dbReference type="EC" id="2.3.1.269"/>
    </reaction>
</comment>
<dbReference type="KEGG" id="asim:FE240_03115"/>
<evidence type="ECO:0000256" key="5">
    <source>
        <dbReference type="ARBA" id="ARBA00022692"/>
    </source>
</evidence>
<evidence type="ECO:0000256" key="1">
    <source>
        <dbReference type="ARBA" id="ARBA00004651"/>
    </source>
</evidence>
<dbReference type="EMBL" id="CP040449">
    <property type="protein sequence ID" value="QFI53783.1"/>
    <property type="molecule type" value="Genomic_DNA"/>
</dbReference>
<comment type="similarity">
    <text evidence="2 9">Belongs to the CN hydrolase family. Apolipoprotein N-acyltransferase subfamily.</text>
</comment>
<gene>
    <name evidence="9 11" type="primary">lnt</name>
    <name evidence="11" type="ORF">FE240_03115</name>
</gene>
<keyword evidence="12" id="KW-1185">Reference proteome</keyword>
<reference evidence="11 12" key="1">
    <citation type="submission" date="2019-05" db="EMBL/GenBank/DDBJ databases">
        <title>OXA-830, a novel chromosomally encoded expanded-spectrum class D beta-lactamase in Aeromonas simiae.</title>
        <authorList>
            <person name="Zhou W."/>
            <person name="Chen Q."/>
        </authorList>
    </citation>
    <scope>NUCLEOTIDE SEQUENCE [LARGE SCALE GENOMIC DNA]</scope>
    <source>
        <strain evidence="11 12">A6</strain>
    </source>
</reference>
<evidence type="ECO:0000313" key="12">
    <source>
        <dbReference type="Proteomes" id="UP000594034"/>
    </source>
</evidence>
<dbReference type="InterPro" id="IPR036526">
    <property type="entry name" value="C-N_Hydrolase_sf"/>
</dbReference>
<keyword evidence="6 9" id="KW-1133">Transmembrane helix</keyword>
<dbReference type="GO" id="GO:0016410">
    <property type="term" value="F:N-acyltransferase activity"/>
    <property type="evidence" value="ECO:0007669"/>
    <property type="project" value="UniProtKB-UniRule"/>
</dbReference>
<feature type="transmembrane region" description="Helical" evidence="9">
    <location>
        <begin position="157"/>
        <end position="179"/>
    </location>
</feature>
<dbReference type="NCBIfam" id="TIGR00546">
    <property type="entry name" value="lnt"/>
    <property type="match status" value="1"/>
</dbReference>
<dbReference type="Proteomes" id="UP000594034">
    <property type="component" value="Chromosome"/>
</dbReference>
<dbReference type="InterPro" id="IPR003010">
    <property type="entry name" value="C-N_Hydrolase"/>
</dbReference>
<dbReference type="AlphaFoldDB" id="A0A5J6WVQ7"/>
<protein>
    <recommendedName>
        <fullName evidence="9">Apolipoprotein N-acyltransferase</fullName>
        <shortName evidence="9">ALP N-acyltransferase</shortName>
        <ecNumber evidence="9">2.3.1.269</ecNumber>
    </recommendedName>
</protein>
<dbReference type="Gene3D" id="3.60.110.10">
    <property type="entry name" value="Carbon-nitrogen hydrolase"/>
    <property type="match status" value="1"/>
</dbReference>
<dbReference type="Pfam" id="PF20154">
    <property type="entry name" value="LNT_N"/>
    <property type="match status" value="1"/>
</dbReference>
<evidence type="ECO:0000256" key="8">
    <source>
        <dbReference type="ARBA" id="ARBA00023315"/>
    </source>
</evidence>
<evidence type="ECO:0000256" key="7">
    <source>
        <dbReference type="ARBA" id="ARBA00023136"/>
    </source>
</evidence>
<organism evidence="11 12">
    <name type="scientific">Aeromonas simiae</name>
    <dbReference type="NCBI Taxonomy" id="218936"/>
    <lineage>
        <taxon>Bacteria</taxon>
        <taxon>Pseudomonadati</taxon>
        <taxon>Pseudomonadota</taxon>
        <taxon>Gammaproteobacteria</taxon>
        <taxon>Aeromonadales</taxon>
        <taxon>Aeromonadaceae</taxon>
        <taxon>Aeromonas</taxon>
    </lineage>
</organism>
<feature type="domain" description="CN hydrolase" evidence="10">
    <location>
        <begin position="219"/>
        <end position="469"/>
    </location>
</feature>
<dbReference type="HAMAP" id="MF_01148">
    <property type="entry name" value="Lnt"/>
    <property type="match status" value="1"/>
</dbReference>
<sequence length="509" mass="57360">MKSRLLITLCALFCGALSVLAFAPFGYWPLVLPSLLGLYALLDKASPKQAAWRGFGYAMGMFLPGLWWIHVSMTYFGGIPLPVAFVLLACLSAYLALYPTLACWAFARFFYERHWSRWLLAFPALWLVADWLRGSVMTGFPWLWFGYTQIDGPLKGLAPLLGVQAITLALLLTASSLWLVWQSRRLIWLALPTALIAVAMLSMQHSWVSRGEPVKVALVQGNIEQSLKWDPEALVPTVRKYQDLSRANQDADIIIWPESAIPALEKEMVPYLENLDKAMKVNDTALISGIINFDMDERRFYNVVLGMGLTDLDGKQSYHYQQANRYNKVHLLPIGEYVPLGDLLRPIAPFFNLPMSDFSEGAPVQENLLAKGLRLATAICYEIIFPEEVRRNVKADTDFLLTVSNDAWFGKSIGPWQHMEIARMRSLELARPLLRGTNTGITVATEVDGHIIGQLPQFEDGVLRVEVRPARGMTPYQRLGSWPLYGLTAVLLLLALWLRPRAHPWSERG</sequence>
<keyword evidence="5 9" id="KW-0812">Transmembrane</keyword>
<name>A0A5J6WVQ7_9GAMM</name>
<dbReference type="EC" id="2.3.1.269" evidence="9"/>
<keyword evidence="11" id="KW-0449">Lipoprotein</keyword>
<evidence type="ECO:0000259" key="10">
    <source>
        <dbReference type="PROSITE" id="PS50263"/>
    </source>
</evidence>